<feature type="domain" description="HRDC" evidence="18">
    <location>
        <begin position="591"/>
        <end position="664"/>
    </location>
</feature>
<evidence type="ECO:0000256" key="15">
    <source>
        <dbReference type="ARBA" id="ARBA00034617"/>
    </source>
</evidence>
<evidence type="ECO:0000256" key="2">
    <source>
        <dbReference type="ARBA" id="ARBA00001947"/>
    </source>
</evidence>
<dbReference type="SMART" id="SM00341">
    <property type="entry name" value="HRDC"/>
    <property type="match status" value="1"/>
</dbReference>
<dbReference type="GO" id="GO:0046872">
    <property type="term" value="F:metal ion binding"/>
    <property type="evidence" value="ECO:0007669"/>
    <property type="project" value="UniProtKB-KW"/>
</dbReference>
<evidence type="ECO:0000256" key="10">
    <source>
        <dbReference type="ARBA" id="ARBA00022840"/>
    </source>
</evidence>
<dbReference type="GO" id="GO:0006260">
    <property type="term" value="P:DNA replication"/>
    <property type="evidence" value="ECO:0007669"/>
    <property type="project" value="InterPro"/>
</dbReference>
<dbReference type="GO" id="GO:0006310">
    <property type="term" value="P:DNA recombination"/>
    <property type="evidence" value="ECO:0007669"/>
    <property type="project" value="UniProtKB-UniRule"/>
</dbReference>
<dbReference type="InterPro" id="IPR002121">
    <property type="entry name" value="HRDC_dom"/>
</dbReference>
<feature type="region of interest" description="Disordered" evidence="17">
    <location>
        <begin position="1"/>
        <end position="58"/>
    </location>
</feature>
<dbReference type="GO" id="GO:0009378">
    <property type="term" value="F:four-way junction helicase activity"/>
    <property type="evidence" value="ECO:0007669"/>
    <property type="project" value="TreeGrafter"/>
</dbReference>
<evidence type="ECO:0000256" key="14">
    <source>
        <dbReference type="ARBA" id="ARBA00023235"/>
    </source>
</evidence>
<keyword evidence="11" id="KW-0238">DNA-binding</keyword>
<dbReference type="Pfam" id="PF00570">
    <property type="entry name" value="HRDC"/>
    <property type="match status" value="1"/>
</dbReference>
<dbReference type="GO" id="GO:0009432">
    <property type="term" value="P:SOS response"/>
    <property type="evidence" value="ECO:0007669"/>
    <property type="project" value="UniProtKB-UniRule"/>
</dbReference>
<dbReference type="GO" id="GO:0006281">
    <property type="term" value="P:DNA repair"/>
    <property type="evidence" value="ECO:0007669"/>
    <property type="project" value="UniProtKB-KW"/>
</dbReference>
<dbReference type="GO" id="GO:0043590">
    <property type="term" value="C:bacterial nucleoid"/>
    <property type="evidence" value="ECO:0007669"/>
    <property type="project" value="TreeGrafter"/>
</dbReference>
<dbReference type="GO" id="GO:0016787">
    <property type="term" value="F:hydrolase activity"/>
    <property type="evidence" value="ECO:0007669"/>
    <property type="project" value="UniProtKB-KW"/>
</dbReference>
<dbReference type="InterPro" id="IPR011545">
    <property type="entry name" value="DEAD/DEAH_box_helicase_dom"/>
</dbReference>
<dbReference type="CDD" id="cd18794">
    <property type="entry name" value="SF2_C_RecQ"/>
    <property type="match status" value="1"/>
</dbReference>
<dbReference type="GO" id="GO:0005737">
    <property type="term" value="C:cytoplasm"/>
    <property type="evidence" value="ECO:0007669"/>
    <property type="project" value="TreeGrafter"/>
</dbReference>
<comment type="cofactor">
    <cofactor evidence="1">
        <name>Mg(2+)</name>
        <dbReference type="ChEBI" id="CHEBI:18420"/>
    </cofactor>
</comment>
<dbReference type="InterPro" id="IPR010997">
    <property type="entry name" value="HRDC-like_sf"/>
</dbReference>
<name>A0AAF1KR32_9HYPH</name>
<keyword evidence="7 21" id="KW-0378">Hydrolase</keyword>
<dbReference type="RefSeq" id="WP_111222753.1">
    <property type="nucleotide sequence ID" value="NZ_CP117255.1"/>
</dbReference>
<keyword evidence="4" id="KW-0479">Metal-binding</keyword>
<evidence type="ECO:0000256" key="11">
    <source>
        <dbReference type="ARBA" id="ARBA00023125"/>
    </source>
</evidence>
<evidence type="ECO:0000256" key="12">
    <source>
        <dbReference type="ARBA" id="ARBA00023172"/>
    </source>
</evidence>
<dbReference type="SUPFAM" id="SSF52540">
    <property type="entry name" value="P-loop containing nucleoside triphosphate hydrolases"/>
    <property type="match status" value="2"/>
</dbReference>
<keyword evidence="12" id="KW-0233">DNA recombination</keyword>
<evidence type="ECO:0000313" key="22">
    <source>
        <dbReference type="Proteomes" id="UP000249499"/>
    </source>
</evidence>
<evidence type="ECO:0000256" key="17">
    <source>
        <dbReference type="SAM" id="MobiDB-lite"/>
    </source>
</evidence>
<dbReference type="NCBIfam" id="TIGR00614">
    <property type="entry name" value="recQ_fam"/>
    <property type="match status" value="1"/>
</dbReference>
<evidence type="ECO:0000259" key="18">
    <source>
        <dbReference type="PROSITE" id="PS50967"/>
    </source>
</evidence>
<dbReference type="SMART" id="SM00487">
    <property type="entry name" value="DEXDc"/>
    <property type="match status" value="1"/>
</dbReference>
<comment type="catalytic activity">
    <reaction evidence="15">
        <text>Couples ATP hydrolysis with the unwinding of duplex DNA by translocating in the 3'-5' direction.</text>
        <dbReference type="EC" id="5.6.2.4"/>
    </reaction>
</comment>
<evidence type="ECO:0000256" key="4">
    <source>
        <dbReference type="ARBA" id="ARBA00022723"/>
    </source>
</evidence>
<dbReference type="PROSITE" id="PS51192">
    <property type="entry name" value="HELICASE_ATP_BIND_1"/>
    <property type="match status" value="1"/>
</dbReference>
<keyword evidence="5" id="KW-0547">Nucleotide-binding</keyword>
<feature type="domain" description="Helicase ATP-binding" evidence="19">
    <location>
        <begin position="83"/>
        <end position="251"/>
    </location>
</feature>
<evidence type="ECO:0000256" key="1">
    <source>
        <dbReference type="ARBA" id="ARBA00001946"/>
    </source>
</evidence>
<dbReference type="InterPro" id="IPR027417">
    <property type="entry name" value="P-loop_NTPase"/>
</dbReference>
<comment type="similarity">
    <text evidence="3">Belongs to the helicase family. RecQ subfamily.</text>
</comment>
<evidence type="ECO:0000313" key="21">
    <source>
        <dbReference type="EMBL" id="WFR94136.1"/>
    </source>
</evidence>
<dbReference type="Gene3D" id="1.10.10.10">
    <property type="entry name" value="Winged helix-like DNA-binding domain superfamily/Winged helix DNA-binding domain"/>
    <property type="match status" value="1"/>
</dbReference>
<dbReference type="CDD" id="cd17920">
    <property type="entry name" value="DEXHc_RecQ"/>
    <property type="match status" value="1"/>
</dbReference>
<dbReference type="InterPro" id="IPR006293">
    <property type="entry name" value="DNA_helicase_ATP-dep_RecQ_bac"/>
</dbReference>
<keyword evidence="6" id="KW-0227">DNA damage</keyword>
<dbReference type="EMBL" id="CP117255">
    <property type="protein sequence ID" value="WFR94136.1"/>
    <property type="molecule type" value="Genomic_DNA"/>
</dbReference>
<dbReference type="KEGG" id="rtu:PR017_09770"/>
<dbReference type="SMART" id="SM00956">
    <property type="entry name" value="RQC"/>
    <property type="match status" value="1"/>
</dbReference>
<evidence type="ECO:0000256" key="9">
    <source>
        <dbReference type="ARBA" id="ARBA00022833"/>
    </source>
</evidence>
<accession>A0AAF1KR32</accession>
<dbReference type="Gene3D" id="3.40.50.300">
    <property type="entry name" value="P-loop containing nucleotide triphosphate hydrolases"/>
    <property type="match status" value="2"/>
</dbReference>
<gene>
    <name evidence="21" type="primary">recQ</name>
    <name evidence="21" type="ORF">PR017_09770</name>
</gene>
<dbReference type="PANTHER" id="PTHR13710">
    <property type="entry name" value="DNA HELICASE RECQ FAMILY MEMBER"/>
    <property type="match status" value="1"/>
</dbReference>
<evidence type="ECO:0000256" key="16">
    <source>
        <dbReference type="NCBIfam" id="TIGR01389"/>
    </source>
</evidence>
<sequence>MSKPEKNDPRFSTDEALFGLEPPRDVFEPDQAAGWEPYGEPSAAPEPHTSRALPRSSAGQAPLEVLRRIYGYPAFRGKQQQVVEHVVSGGDAVVLFPTGAGKSLCFQIPALCRNGIGIVVSPLIALMRDQVQALKQLGVNAAALNSSITREEAQSIYRDIRNGTLDLLYMTPERILTDNFRQTIGDAKIALFAIDEAHCVSQWGHDFRPEYRELGKLAEQFPGVPRIALTATADPHTRDDIIARLQLDTAKIFSTSFDRPNIAYEIVERDQPRQQLLRFLSGHKGDSGIVYCLSRAKVEDTAEWLNGQGIRALAYHAGMERAVRDANQDAFLKEEDLCLVATVAFGMGIDKPNVRYVAHLDIPGSVEAYYQETGRAGRDGLPSNVWMAYGMADVIQRGKMIDEGASAPEIKRVERAKLNALLAICETSGCRRQAILAHFGESHAGACGNCDTCLKPVETWDGTEAAIKALAAIYRTGERFGAGHVIDVLTGNVNEKTQRFGHADMPVFGVGKDIPVRTWQSVFRQLLAAGLVSVDHAAYGALKLTPDAKAVFKKERSIQFRKDRPATGKSARRGAGASGAGGGAPRTAGLSAADAALFEDLRAERMKIAKTLGVPPYVVFPDTTLIAMASERPGSADEMLAISGVGQAKLERYGDAFLAVIGRG</sequence>
<feature type="region of interest" description="Disordered" evidence="17">
    <location>
        <begin position="562"/>
        <end position="586"/>
    </location>
</feature>
<dbReference type="InterPro" id="IPR004589">
    <property type="entry name" value="DNA_helicase_ATP-dep_RecQ"/>
</dbReference>
<dbReference type="InterPro" id="IPR001650">
    <property type="entry name" value="Helicase_C-like"/>
</dbReference>
<evidence type="ECO:0000256" key="3">
    <source>
        <dbReference type="ARBA" id="ARBA00005446"/>
    </source>
</evidence>
<dbReference type="InterPro" id="IPR044876">
    <property type="entry name" value="HRDC_dom_sf"/>
</dbReference>
<dbReference type="FunFam" id="3.40.50.300:FF:000296">
    <property type="entry name" value="ATP-dependent DNA helicase RecQ"/>
    <property type="match status" value="1"/>
</dbReference>
<reference evidence="22" key="2">
    <citation type="journal article" date="2023" name="MicrobiologyOpen">
        <title>Genomics of the tumorigenes clade of the family Rhizobiaceae and description of Rhizobium rhododendri sp. nov.</title>
        <authorList>
            <person name="Kuzmanovic N."/>
            <person name="diCenzo G.C."/>
            <person name="Bunk B."/>
            <person name="Sproeer C."/>
            <person name="Fruehling A."/>
            <person name="Neumann-Schaal M."/>
            <person name="Overmann J."/>
            <person name="Smalla K."/>
        </authorList>
    </citation>
    <scope>NUCLEOTIDE SEQUENCE [LARGE SCALE GENOMIC DNA]</scope>
    <source>
        <strain evidence="22">1078</strain>
    </source>
</reference>
<keyword evidence="9" id="KW-0862">Zinc</keyword>
<dbReference type="SUPFAM" id="SSF47819">
    <property type="entry name" value="HRDC-like"/>
    <property type="match status" value="1"/>
</dbReference>
<evidence type="ECO:0000256" key="7">
    <source>
        <dbReference type="ARBA" id="ARBA00022801"/>
    </source>
</evidence>
<dbReference type="EC" id="5.6.2.4" evidence="16"/>
<evidence type="ECO:0000256" key="13">
    <source>
        <dbReference type="ARBA" id="ARBA00023204"/>
    </source>
</evidence>
<dbReference type="Pfam" id="PF16124">
    <property type="entry name" value="RecQ_Zn_bind"/>
    <property type="match status" value="1"/>
</dbReference>
<protein>
    <recommendedName>
        <fullName evidence="16">DNA helicase RecQ</fullName>
        <ecNumber evidence="16">5.6.2.4</ecNumber>
    </recommendedName>
</protein>
<keyword evidence="14" id="KW-0413">Isomerase</keyword>
<keyword evidence="13" id="KW-0234">DNA repair</keyword>
<evidence type="ECO:0000259" key="20">
    <source>
        <dbReference type="PROSITE" id="PS51194"/>
    </source>
</evidence>
<dbReference type="InterPro" id="IPR036388">
    <property type="entry name" value="WH-like_DNA-bd_sf"/>
</dbReference>
<dbReference type="GO" id="GO:0030894">
    <property type="term" value="C:replisome"/>
    <property type="evidence" value="ECO:0007669"/>
    <property type="project" value="TreeGrafter"/>
</dbReference>
<dbReference type="Gene3D" id="1.10.150.80">
    <property type="entry name" value="HRDC domain"/>
    <property type="match status" value="1"/>
</dbReference>
<dbReference type="InterPro" id="IPR032284">
    <property type="entry name" value="RecQ_Zn-bd"/>
</dbReference>
<dbReference type="Pfam" id="PF00270">
    <property type="entry name" value="DEAD"/>
    <property type="match status" value="1"/>
</dbReference>
<dbReference type="SMART" id="SM00490">
    <property type="entry name" value="HELICc"/>
    <property type="match status" value="1"/>
</dbReference>
<dbReference type="FunFam" id="3.40.50.300:FF:000156">
    <property type="entry name" value="ATP-dependent DNA helicase recQ"/>
    <property type="match status" value="1"/>
</dbReference>
<keyword evidence="10" id="KW-0067">ATP-binding</keyword>
<organism evidence="21 22">
    <name type="scientific">Rhizobium tumorigenes</name>
    <dbReference type="NCBI Taxonomy" id="2041385"/>
    <lineage>
        <taxon>Bacteria</taxon>
        <taxon>Pseudomonadati</taxon>
        <taxon>Pseudomonadota</taxon>
        <taxon>Alphaproteobacteria</taxon>
        <taxon>Hyphomicrobiales</taxon>
        <taxon>Rhizobiaceae</taxon>
        <taxon>Rhizobium/Agrobacterium group</taxon>
        <taxon>Rhizobium</taxon>
    </lineage>
</organism>
<dbReference type="AlphaFoldDB" id="A0AAF1KR32"/>
<keyword evidence="8 21" id="KW-0347">Helicase</keyword>
<proteinExistence type="inferred from homology"/>
<keyword evidence="22" id="KW-1185">Reference proteome</keyword>
<dbReference type="InterPro" id="IPR014001">
    <property type="entry name" value="Helicase_ATP-bd"/>
</dbReference>
<dbReference type="GO" id="GO:0003677">
    <property type="term" value="F:DNA binding"/>
    <property type="evidence" value="ECO:0007669"/>
    <property type="project" value="UniProtKB-KW"/>
</dbReference>
<dbReference type="Pfam" id="PF09382">
    <property type="entry name" value="RQC"/>
    <property type="match status" value="1"/>
</dbReference>
<dbReference type="GO" id="GO:0005524">
    <property type="term" value="F:ATP binding"/>
    <property type="evidence" value="ECO:0007669"/>
    <property type="project" value="UniProtKB-KW"/>
</dbReference>
<evidence type="ECO:0000259" key="19">
    <source>
        <dbReference type="PROSITE" id="PS51192"/>
    </source>
</evidence>
<feature type="domain" description="Helicase C-terminal" evidence="20">
    <location>
        <begin position="272"/>
        <end position="421"/>
    </location>
</feature>
<dbReference type="GO" id="GO:0043138">
    <property type="term" value="F:3'-5' DNA helicase activity"/>
    <property type="evidence" value="ECO:0007669"/>
    <property type="project" value="UniProtKB-EC"/>
</dbReference>
<evidence type="ECO:0000256" key="5">
    <source>
        <dbReference type="ARBA" id="ARBA00022741"/>
    </source>
</evidence>
<reference evidence="21 22" key="1">
    <citation type="journal article" date="2018" name="Sci. Rep.">
        <title>Rhizobium tumorigenes sp. nov., a novel plant tumorigenic bacterium isolated from cane gall tumors on thornless blackberry.</title>
        <authorList>
            <person name="Kuzmanovi N."/>
            <person name="Smalla K."/>
            <person name="Gronow S."/>
            <person name="PuBawska J."/>
        </authorList>
    </citation>
    <scope>NUCLEOTIDE SEQUENCE [LARGE SCALE GENOMIC DNA]</scope>
    <source>
        <strain evidence="21 22">1078</strain>
    </source>
</reference>
<evidence type="ECO:0000256" key="8">
    <source>
        <dbReference type="ARBA" id="ARBA00022806"/>
    </source>
</evidence>
<dbReference type="NCBIfam" id="TIGR01389">
    <property type="entry name" value="recQ"/>
    <property type="match status" value="1"/>
</dbReference>
<dbReference type="PANTHER" id="PTHR13710:SF105">
    <property type="entry name" value="ATP-DEPENDENT DNA HELICASE Q1"/>
    <property type="match status" value="1"/>
</dbReference>
<dbReference type="Pfam" id="PF00271">
    <property type="entry name" value="Helicase_C"/>
    <property type="match status" value="1"/>
</dbReference>
<evidence type="ECO:0000256" key="6">
    <source>
        <dbReference type="ARBA" id="ARBA00022763"/>
    </source>
</evidence>
<dbReference type="PROSITE" id="PS51194">
    <property type="entry name" value="HELICASE_CTER"/>
    <property type="match status" value="1"/>
</dbReference>
<dbReference type="InterPro" id="IPR018982">
    <property type="entry name" value="RQC_domain"/>
</dbReference>
<comment type="cofactor">
    <cofactor evidence="2">
        <name>Zn(2+)</name>
        <dbReference type="ChEBI" id="CHEBI:29105"/>
    </cofactor>
</comment>
<dbReference type="Proteomes" id="UP000249499">
    <property type="component" value="Chromosome"/>
</dbReference>
<dbReference type="PROSITE" id="PS50967">
    <property type="entry name" value="HRDC"/>
    <property type="match status" value="1"/>
</dbReference>
<feature type="compositionally biased region" description="Basic and acidic residues" evidence="17">
    <location>
        <begin position="1"/>
        <end position="13"/>
    </location>
</feature>